<keyword evidence="6" id="KW-1185">Reference proteome</keyword>
<dbReference type="KEGG" id="aplc:110976367"/>
<feature type="compositionally biased region" description="Basic and acidic residues" evidence="3">
    <location>
        <begin position="742"/>
        <end position="757"/>
    </location>
</feature>
<feature type="region of interest" description="Disordered" evidence="3">
    <location>
        <begin position="159"/>
        <end position="182"/>
    </location>
</feature>
<evidence type="ECO:0000259" key="4">
    <source>
        <dbReference type="PROSITE" id="PS50137"/>
    </source>
</evidence>
<protein>
    <submittedName>
        <fullName evidence="7 8">Double-stranded RNA-specific editase 1-like isoform X1</fullName>
    </submittedName>
</protein>
<dbReference type="CDD" id="cd19864">
    <property type="entry name" value="DSRM_PRKRA-like_rpt3"/>
    <property type="match status" value="1"/>
</dbReference>
<feature type="region of interest" description="Disordered" evidence="3">
    <location>
        <begin position="721"/>
        <end position="766"/>
    </location>
</feature>
<feature type="domain" description="DRBM" evidence="4">
    <location>
        <begin position="90"/>
        <end position="158"/>
    </location>
</feature>
<dbReference type="AlphaFoldDB" id="A0A8B7XYC4"/>
<dbReference type="SUPFAM" id="SSF54768">
    <property type="entry name" value="dsRNA-binding domain-like"/>
    <property type="match status" value="4"/>
</dbReference>
<gene>
    <name evidence="7 8" type="primary">LOC110976367</name>
</gene>
<dbReference type="OrthoDB" id="10056847at2759"/>
<dbReference type="Pfam" id="PF00035">
    <property type="entry name" value="dsrm"/>
    <property type="match status" value="3"/>
</dbReference>
<evidence type="ECO:0000259" key="5">
    <source>
        <dbReference type="PROSITE" id="PS50141"/>
    </source>
</evidence>
<dbReference type="Gene3D" id="3.30.160.20">
    <property type="match status" value="4"/>
</dbReference>
<dbReference type="PROSITE" id="PS50141">
    <property type="entry name" value="A_DEAMIN_EDITASE"/>
    <property type="match status" value="1"/>
</dbReference>
<dbReference type="Pfam" id="PF02137">
    <property type="entry name" value="A_deamin"/>
    <property type="match status" value="1"/>
</dbReference>
<dbReference type="GO" id="GO:0003726">
    <property type="term" value="F:double-stranded RNA adenosine deaminase activity"/>
    <property type="evidence" value="ECO:0007669"/>
    <property type="project" value="TreeGrafter"/>
</dbReference>
<dbReference type="RefSeq" id="XP_022085272.1">
    <property type="nucleotide sequence ID" value="XM_022229580.1"/>
</dbReference>
<accession>A0A8B7XYC4</accession>
<dbReference type="FunFam" id="3.30.160.20:FF:000007">
    <property type="entry name" value="Double-stranded RNA-binding protein Staufen homolog 1"/>
    <property type="match status" value="2"/>
</dbReference>
<evidence type="ECO:0000256" key="2">
    <source>
        <dbReference type="PROSITE-ProRule" id="PRU00266"/>
    </source>
</evidence>
<dbReference type="GeneID" id="110976367"/>
<dbReference type="SMART" id="SM00358">
    <property type="entry name" value="DSRM"/>
    <property type="match status" value="3"/>
</dbReference>
<organism evidence="6 7">
    <name type="scientific">Acanthaster planci</name>
    <name type="common">Crown-of-thorns starfish</name>
    <dbReference type="NCBI Taxonomy" id="133434"/>
    <lineage>
        <taxon>Eukaryota</taxon>
        <taxon>Metazoa</taxon>
        <taxon>Echinodermata</taxon>
        <taxon>Eleutherozoa</taxon>
        <taxon>Asterozoa</taxon>
        <taxon>Asteroidea</taxon>
        <taxon>Valvatacea</taxon>
        <taxon>Valvatida</taxon>
        <taxon>Acanthasteridae</taxon>
        <taxon>Acanthaster</taxon>
    </lineage>
</organism>
<dbReference type="InterPro" id="IPR002466">
    <property type="entry name" value="A_deamin"/>
</dbReference>
<evidence type="ECO:0000313" key="8">
    <source>
        <dbReference type="RefSeq" id="XP_022085272.1"/>
    </source>
</evidence>
<name>A0A8B7XYC4_ACAPL</name>
<keyword evidence="1 2" id="KW-0694">RNA-binding</keyword>
<feature type="domain" description="DRBM" evidence="4">
    <location>
        <begin position="305"/>
        <end position="372"/>
    </location>
</feature>
<dbReference type="GO" id="GO:0006396">
    <property type="term" value="P:RNA processing"/>
    <property type="evidence" value="ECO:0007669"/>
    <property type="project" value="InterPro"/>
</dbReference>
<dbReference type="GO" id="GO:0008251">
    <property type="term" value="F:tRNA-specific adenosine deaminase activity"/>
    <property type="evidence" value="ECO:0007669"/>
    <property type="project" value="TreeGrafter"/>
</dbReference>
<reference evidence="7 8" key="1">
    <citation type="submission" date="2025-04" db="UniProtKB">
        <authorList>
            <consortium name="RefSeq"/>
        </authorList>
    </citation>
    <scope>IDENTIFICATION</scope>
</reference>
<dbReference type="GO" id="GO:0005730">
    <property type="term" value="C:nucleolus"/>
    <property type="evidence" value="ECO:0007669"/>
    <property type="project" value="TreeGrafter"/>
</dbReference>
<dbReference type="RefSeq" id="XP_022085262.1">
    <property type="nucleotide sequence ID" value="XM_022229570.1"/>
</dbReference>
<dbReference type="GO" id="GO:0006382">
    <property type="term" value="P:adenosine to inosine editing"/>
    <property type="evidence" value="ECO:0007669"/>
    <property type="project" value="TreeGrafter"/>
</dbReference>
<dbReference type="PANTHER" id="PTHR10910:SF62">
    <property type="entry name" value="AT07585P-RELATED"/>
    <property type="match status" value="1"/>
</dbReference>
<evidence type="ECO:0000313" key="6">
    <source>
        <dbReference type="Proteomes" id="UP000694845"/>
    </source>
</evidence>
<dbReference type="CDD" id="cd19862">
    <property type="entry name" value="DSRM_PRKRA-like_rpt1"/>
    <property type="match status" value="1"/>
</dbReference>
<sequence length="812" mass="89278">MANCKTAVSILQEHCARQGMTPIYNTISQEGLSHQPKFTINCTAGQTVGTGEGVSKKSAKQAAAEAVLQQWEVEIPKLDSVKAETVDPPNPVGQLQELVTFLGWRRPEYDEIEETGPPHDRSFVIGVTVGKFKEQGTDKSKRLAKRTAAKAMLEKIKALPPDTDPGIEPGTTKSKKKQAADAPAAKATGCSLQFAVGQNIDRLRNNPLNFPDAQSCQILQLIAVEQNFATRYIDLPEPGPNNQYQCLVELQTSPLAVCHGTGQRLDSAHATAARNALYYIKMMAQKPPDALIVPTDIKDEFEPPSHKNPVQMLNEMTVTPLDFSMVDKSGPPHEPVYVMSIQLDGQIFTAEGKKKKEAKEAIARKALLTVFGIKSPDNDGLLYARTRPTPSVLYSTWSAQKALICANLIQNLIEAKLREVTLNDGQHRYLKYKVLAGIVQSDGEAVESLKVVCLATGTKCPLAEEPHTKGTIIHDCHAEVIARRCLKRYLMEQLLEYQKNPRSSVFDGGISGILQLKEGIRFHLYISCPPCGDASSFIKEERNMGHNDVHPGRGARGILRAKIKQGESTIPLTGKATAAPERLFTMTCSDKVASWNVLGIQGALLSHLIAPVYLSSVVLGMQYHPDHLPRALYGRLTDLPDLPRGYKLNKPLMVGTSRPSQCPFGASPVAKAPNFSINWIIDLDNIEVIKTDKGLKEDGSSSRVSQEKLFSTYMVIMNKFPSSKGQTTGGSIKQSPQRGSSSKKDKQGKGNVSKEKPQQNFKVGNTYREVKEKAEAYQECKKILKATFLSEGLGRWLERPKECDNFSIVPDQ</sequence>
<feature type="domain" description="DRBM" evidence="4">
    <location>
        <begin position="6"/>
        <end position="73"/>
    </location>
</feature>
<evidence type="ECO:0000256" key="3">
    <source>
        <dbReference type="SAM" id="MobiDB-lite"/>
    </source>
</evidence>
<dbReference type="PROSITE" id="PS50137">
    <property type="entry name" value="DS_RBD"/>
    <property type="match status" value="4"/>
</dbReference>
<proteinExistence type="predicted"/>
<dbReference type="SMART" id="SM00552">
    <property type="entry name" value="ADEAMc"/>
    <property type="match status" value="1"/>
</dbReference>
<dbReference type="Proteomes" id="UP000694845">
    <property type="component" value="Unplaced"/>
</dbReference>
<dbReference type="GO" id="GO:0003725">
    <property type="term" value="F:double-stranded RNA binding"/>
    <property type="evidence" value="ECO:0007669"/>
    <property type="project" value="TreeGrafter"/>
</dbReference>
<feature type="domain" description="A to I editase" evidence="5">
    <location>
        <begin position="453"/>
        <end position="806"/>
    </location>
</feature>
<evidence type="ECO:0000313" key="7">
    <source>
        <dbReference type="RefSeq" id="XP_022085262.1"/>
    </source>
</evidence>
<dbReference type="InterPro" id="IPR014720">
    <property type="entry name" value="dsRBD_dom"/>
</dbReference>
<feature type="domain" description="DRBM" evidence="4">
    <location>
        <begin position="214"/>
        <end position="282"/>
    </location>
</feature>
<dbReference type="PANTHER" id="PTHR10910">
    <property type="entry name" value="EUKARYOTE SPECIFIC DSRNA BINDING PROTEIN"/>
    <property type="match status" value="1"/>
</dbReference>
<feature type="compositionally biased region" description="Polar residues" evidence="3">
    <location>
        <begin position="721"/>
        <end position="738"/>
    </location>
</feature>
<dbReference type="OMA" id="QDPTEVK"/>
<dbReference type="GO" id="GO:0005737">
    <property type="term" value="C:cytoplasm"/>
    <property type="evidence" value="ECO:0007669"/>
    <property type="project" value="TreeGrafter"/>
</dbReference>
<evidence type="ECO:0000256" key="1">
    <source>
        <dbReference type="ARBA" id="ARBA00022884"/>
    </source>
</evidence>